<reference evidence="1 2" key="1">
    <citation type="submission" date="2024-06" db="EMBL/GenBank/DDBJ databases">
        <title>The Natural Products Discovery Center: Release of the First 8490 Sequenced Strains for Exploring Actinobacteria Biosynthetic Diversity.</title>
        <authorList>
            <person name="Kalkreuter E."/>
            <person name="Kautsar S.A."/>
            <person name="Yang D."/>
            <person name="Bader C.D."/>
            <person name="Teijaro C.N."/>
            <person name="Fluegel L."/>
            <person name="Davis C.M."/>
            <person name="Simpson J.R."/>
            <person name="Lauterbach L."/>
            <person name="Steele A.D."/>
            <person name="Gui C."/>
            <person name="Meng S."/>
            <person name="Li G."/>
            <person name="Viehrig K."/>
            <person name="Ye F."/>
            <person name="Su P."/>
            <person name="Kiefer A.F."/>
            <person name="Nichols A."/>
            <person name="Cepeda A.J."/>
            <person name="Yan W."/>
            <person name="Fan B."/>
            <person name="Jiang Y."/>
            <person name="Adhikari A."/>
            <person name="Zheng C.-J."/>
            <person name="Schuster L."/>
            <person name="Cowan T.M."/>
            <person name="Smanski M.J."/>
            <person name="Chevrette M.G."/>
            <person name="De Carvalho L.P.S."/>
            <person name="Shen B."/>
        </authorList>
    </citation>
    <scope>NUCLEOTIDE SEQUENCE [LARGE SCALE GENOMIC DNA]</scope>
    <source>
        <strain evidence="1 2">NPDC006286</strain>
    </source>
</reference>
<organism evidence="1 2">
    <name type="scientific">Micromonospora fulviviridis</name>
    <dbReference type="NCBI Taxonomy" id="47860"/>
    <lineage>
        <taxon>Bacteria</taxon>
        <taxon>Bacillati</taxon>
        <taxon>Actinomycetota</taxon>
        <taxon>Actinomycetes</taxon>
        <taxon>Micromonosporales</taxon>
        <taxon>Micromonosporaceae</taxon>
        <taxon>Micromonospora</taxon>
    </lineage>
</organism>
<evidence type="ECO:0000313" key="1">
    <source>
        <dbReference type="EMBL" id="MEU0156970.1"/>
    </source>
</evidence>
<protein>
    <submittedName>
        <fullName evidence="1">Uncharacterized protein</fullName>
    </submittedName>
</protein>
<name>A0ABV2VW05_9ACTN</name>
<accession>A0ABV2VW05</accession>
<evidence type="ECO:0000313" key="2">
    <source>
        <dbReference type="Proteomes" id="UP001550348"/>
    </source>
</evidence>
<dbReference type="Proteomes" id="UP001550348">
    <property type="component" value="Unassembled WGS sequence"/>
</dbReference>
<dbReference type="EMBL" id="JBEXRX010000272">
    <property type="protein sequence ID" value="MEU0156970.1"/>
    <property type="molecule type" value="Genomic_DNA"/>
</dbReference>
<proteinExistence type="predicted"/>
<keyword evidence="2" id="KW-1185">Reference proteome</keyword>
<feature type="non-terminal residue" evidence="1">
    <location>
        <position position="76"/>
    </location>
</feature>
<dbReference type="RefSeq" id="WP_355668440.1">
    <property type="nucleotide sequence ID" value="NZ_JBEXRX010000272.1"/>
</dbReference>
<gene>
    <name evidence="1" type="ORF">ABZ071_34935</name>
</gene>
<comment type="caution">
    <text evidence="1">The sequence shown here is derived from an EMBL/GenBank/DDBJ whole genome shotgun (WGS) entry which is preliminary data.</text>
</comment>
<sequence>MTARLSLHYKAEEELYKLDRTVKGLFYDFCHRFRKNPDQPGLDLTGSLRSRVAAGHGVDEVVWTTVGASGGSGDVV</sequence>